<dbReference type="EMBL" id="JABCJE010000009">
    <property type="protein sequence ID" value="NVO24818.1"/>
    <property type="molecule type" value="Genomic_DNA"/>
</dbReference>
<evidence type="ECO:0000313" key="2">
    <source>
        <dbReference type="Proteomes" id="UP000592216"/>
    </source>
</evidence>
<dbReference type="RefSeq" id="WP_177158445.1">
    <property type="nucleotide sequence ID" value="NZ_JABCJE010000009.1"/>
</dbReference>
<organism evidence="1 2">
    <name type="scientific">Donghicola mangrovi</name>
    <dbReference type="NCBI Taxonomy" id="2729614"/>
    <lineage>
        <taxon>Bacteria</taxon>
        <taxon>Pseudomonadati</taxon>
        <taxon>Pseudomonadota</taxon>
        <taxon>Alphaproteobacteria</taxon>
        <taxon>Rhodobacterales</taxon>
        <taxon>Roseobacteraceae</taxon>
        <taxon>Donghicola</taxon>
    </lineage>
</organism>
<sequence length="138" mass="14748">MVKNLVLVSALGLMGCAQTEKPEAAVPVDIMAVRASAAANGASAIAWLNQRGKGVILQTASDDVRWNAFGTVAGSTLHENVQIKSYEGLKLCTTRANKWTGACFQVLPTGNESYPYKIVGEYGNGAKIREKVRFSTID</sequence>
<dbReference type="Proteomes" id="UP000592216">
    <property type="component" value="Unassembled WGS sequence"/>
</dbReference>
<protein>
    <recommendedName>
        <fullName evidence="3">Lipoprotein</fullName>
    </recommendedName>
</protein>
<comment type="caution">
    <text evidence="1">The sequence shown here is derived from an EMBL/GenBank/DDBJ whole genome shotgun (WGS) entry which is preliminary data.</text>
</comment>
<dbReference type="AlphaFoldDB" id="A0A850QD00"/>
<evidence type="ECO:0008006" key="3">
    <source>
        <dbReference type="Google" id="ProtNLM"/>
    </source>
</evidence>
<reference evidence="1 2" key="1">
    <citation type="submission" date="2020-04" db="EMBL/GenBank/DDBJ databases">
        <title>Donghicola sp., a member of the Rhodobacteraceae family isolated from mangrove forest in Thailand.</title>
        <authorList>
            <person name="Charoenyingcharoen P."/>
            <person name="Yukphan P."/>
        </authorList>
    </citation>
    <scope>NUCLEOTIDE SEQUENCE [LARGE SCALE GENOMIC DNA]</scope>
    <source>
        <strain evidence="1 2">B5-SW-15</strain>
    </source>
</reference>
<accession>A0A850QD00</accession>
<proteinExistence type="predicted"/>
<evidence type="ECO:0000313" key="1">
    <source>
        <dbReference type="EMBL" id="NVO24818.1"/>
    </source>
</evidence>
<gene>
    <name evidence="1" type="ORF">HJ536_15770</name>
</gene>
<name>A0A850QD00_9RHOB</name>
<dbReference type="PROSITE" id="PS51257">
    <property type="entry name" value="PROKAR_LIPOPROTEIN"/>
    <property type="match status" value="1"/>
</dbReference>